<proteinExistence type="predicted"/>
<dbReference type="RefSeq" id="WP_204119427.1">
    <property type="nucleotide sequence ID" value="NZ_BOLV01000015.1"/>
</dbReference>
<organism evidence="1 2">
    <name type="scientific">Lacticaseibacillus suilingensis</name>
    <dbReference type="NCBI Taxonomy" id="2799577"/>
    <lineage>
        <taxon>Bacteria</taxon>
        <taxon>Bacillati</taxon>
        <taxon>Bacillota</taxon>
        <taxon>Bacilli</taxon>
        <taxon>Lactobacillales</taxon>
        <taxon>Lactobacillaceae</taxon>
        <taxon>Lacticaseibacillus</taxon>
    </lineage>
</organism>
<gene>
    <name evidence="1" type="ORF">ACFQ41_04705</name>
</gene>
<evidence type="ECO:0000313" key="1">
    <source>
        <dbReference type="EMBL" id="MFD1398600.1"/>
    </source>
</evidence>
<reference evidence="2" key="1">
    <citation type="journal article" date="2019" name="Int. J. Syst. Evol. Microbiol.">
        <title>The Global Catalogue of Microorganisms (GCM) 10K type strain sequencing project: providing services to taxonomists for standard genome sequencing and annotation.</title>
        <authorList>
            <consortium name="The Broad Institute Genomics Platform"/>
            <consortium name="The Broad Institute Genome Sequencing Center for Infectious Disease"/>
            <person name="Wu L."/>
            <person name="Ma J."/>
        </authorList>
    </citation>
    <scope>NUCLEOTIDE SEQUENCE [LARGE SCALE GENOMIC DNA]</scope>
    <source>
        <strain evidence="2">CCM 9110</strain>
    </source>
</reference>
<dbReference type="Proteomes" id="UP001597199">
    <property type="component" value="Unassembled WGS sequence"/>
</dbReference>
<sequence length="317" mass="35594">MTNELTAPQDLKYQVDYKPSTITINNYDDLKAQVAAYASKYSNLVVTDGTLKDAQDSLAKLRKFKAAIDSQRKEVKKQYNQPLHDFENQVKVLTGEIDATIVPIDSAVKTLQKAAEDERHDKLLAYIGELAPSYKIDVTDVELEDGWDKVNMWTPTGKPTIGLTRAIGAKLKSMVDQRERIASDKAATKAYADANNLDAYSWLQEIEAGATFAELRVRMDAALMQRKKDEERAQRAKEAADAIAKAKQEQVGNTTIDRETGEIVPHPEQTSLIDEEPQQQAPVYTRAFRVTTTEEKMWALADFMKANKISYESIKEA</sequence>
<dbReference type="InterPro" id="IPR009785">
    <property type="entry name" value="Prophage_Lj928_Orf309"/>
</dbReference>
<name>A0ABW4BDP1_9LACO</name>
<dbReference type="EMBL" id="JBHTOA010000020">
    <property type="protein sequence ID" value="MFD1398600.1"/>
    <property type="molecule type" value="Genomic_DNA"/>
</dbReference>
<dbReference type="Pfam" id="PF07083">
    <property type="entry name" value="DUF1351"/>
    <property type="match status" value="1"/>
</dbReference>
<evidence type="ECO:0000313" key="2">
    <source>
        <dbReference type="Proteomes" id="UP001597199"/>
    </source>
</evidence>
<keyword evidence="2" id="KW-1185">Reference proteome</keyword>
<protein>
    <submittedName>
        <fullName evidence="1">DUF1351 domain-containing protein</fullName>
    </submittedName>
</protein>
<comment type="caution">
    <text evidence="1">The sequence shown here is derived from an EMBL/GenBank/DDBJ whole genome shotgun (WGS) entry which is preliminary data.</text>
</comment>
<accession>A0ABW4BDP1</accession>